<dbReference type="EMBL" id="FONZ01000004">
    <property type="protein sequence ID" value="SFF27625.1"/>
    <property type="molecule type" value="Genomic_DNA"/>
</dbReference>
<keyword evidence="7" id="KW-1185">Reference proteome</keyword>
<dbReference type="GO" id="GO:0046306">
    <property type="term" value="P:alkanesulfonate catabolic process"/>
    <property type="evidence" value="ECO:0007669"/>
    <property type="project" value="TreeGrafter"/>
</dbReference>
<evidence type="ECO:0000256" key="3">
    <source>
        <dbReference type="ARBA" id="ARBA00023002"/>
    </source>
</evidence>
<evidence type="ECO:0000313" key="7">
    <source>
        <dbReference type="Proteomes" id="UP000198520"/>
    </source>
</evidence>
<dbReference type="Proteomes" id="UP000198520">
    <property type="component" value="Unassembled WGS sequence"/>
</dbReference>
<accession>A0A1I2HBK8</accession>
<dbReference type="RefSeq" id="WP_093378740.1">
    <property type="nucleotide sequence ID" value="NZ_BNAN01000004.1"/>
</dbReference>
<dbReference type="PANTHER" id="PTHR42847:SF4">
    <property type="entry name" value="ALKANESULFONATE MONOOXYGENASE-RELATED"/>
    <property type="match status" value="1"/>
</dbReference>
<gene>
    <name evidence="6" type="ORF">SAMN04488035_2252</name>
</gene>
<name>A0A1I2HBK8_9MICO</name>
<evidence type="ECO:0000313" key="6">
    <source>
        <dbReference type="EMBL" id="SFF27625.1"/>
    </source>
</evidence>
<keyword evidence="4 6" id="KW-0503">Monooxygenase</keyword>
<dbReference type="InterPro" id="IPR011251">
    <property type="entry name" value="Luciferase-like_dom"/>
</dbReference>
<proteinExistence type="predicted"/>
<organism evidence="6 7">
    <name type="scientific">Flavimobilis marinus</name>
    <dbReference type="NCBI Taxonomy" id="285351"/>
    <lineage>
        <taxon>Bacteria</taxon>
        <taxon>Bacillati</taxon>
        <taxon>Actinomycetota</taxon>
        <taxon>Actinomycetes</taxon>
        <taxon>Micrococcales</taxon>
        <taxon>Jonesiaceae</taxon>
        <taxon>Flavimobilis</taxon>
    </lineage>
</organism>
<reference evidence="7" key="1">
    <citation type="submission" date="2016-10" db="EMBL/GenBank/DDBJ databases">
        <authorList>
            <person name="Varghese N."/>
            <person name="Submissions S."/>
        </authorList>
    </citation>
    <scope>NUCLEOTIDE SEQUENCE [LARGE SCALE GENOMIC DNA]</scope>
    <source>
        <strain evidence="7">DSM 19083</strain>
    </source>
</reference>
<feature type="domain" description="Luciferase-like" evidence="5">
    <location>
        <begin position="1"/>
        <end position="252"/>
    </location>
</feature>
<dbReference type="GO" id="GO:0008726">
    <property type="term" value="F:alkanesulfonate monooxygenase activity"/>
    <property type="evidence" value="ECO:0007669"/>
    <property type="project" value="TreeGrafter"/>
</dbReference>
<dbReference type="SUPFAM" id="SSF51679">
    <property type="entry name" value="Bacterial luciferase-like"/>
    <property type="match status" value="1"/>
</dbReference>
<evidence type="ECO:0000256" key="4">
    <source>
        <dbReference type="ARBA" id="ARBA00023033"/>
    </source>
</evidence>
<dbReference type="InterPro" id="IPR050172">
    <property type="entry name" value="SsuD_RutA_monooxygenase"/>
</dbReference>
<dbReference type="AlphaFoldDB" id="A0A1I2HBK8"/>
<keyword evidence="2" id="KW-0288">FMN</keyword>
<dbReference type="OrthoDB" id="7374740at2"/>
<dbReference type="PANTHER" id="PTHR42847">
    <property type="entry name" value="ALKANESULFONATE MONOOXYGENASE"/>
    <property type="match status" value="1"/>
</dbReference>
<protein>
    <submittedName>
        <fullName evidence="6">Flavin-dependent oxidoreductase, luciferase family (Includes alkanesulfonate monooxygenase SsuD and methylene tetrahydromethanopterin reductase)</fullName>
    </submittedName>
</protein>
<sequence length="295" mass="32456">MRFGLVILPQQRWSEAEPMWRRAEALDFDHAWTYDHLAWRTLVDEPWFATVPTLAAAALVTSRIRLGTFVASPNYRHPVPFAKEVMSLDDLSAGRFVLGFGAGGIGVDATVLGEPLLTPGERVRRLDEFVGLLDTLLTQPVTDHQGERYAAVGARMYPGPFGTSRPPFVLAANGPRALDVAVARGEGWVTTGMEDMPDVASWWRGVAELGERLDAALERAGRTDAVADHELFPRYLSLDSKEFALDNVARFEDMVGRAAELGFTDVIVHHPRPDGIYAGDPAILDDVAALLPRLR</sequence>
<dbReference type="Gene3D" id="3.20.20.30">
    <property type="entry name" value="Luciferase-like domain"/>
    <property type="match status" value="1"/>
</dbReference>
<evidence type="ECO:0000256" key="1">
    <source>
        <dbReference type="ARBA" id="ARBA00022630"/>
    </source>
</evidence>
<keyword evidence="3" id="KW-0560">Oxidoreductase</keyword>
<dbReference type="Pfam" id="PF00296">
    <property type="entry name" value="Bac_luciferase"/>
    <property type="match status" value="1"/>
</dbReference>
<dbReference type="InterPro" id="IPR036661">
    <property type="entry name" value="Luciferase-like_sf"/>
</dbReference>
<dbReference type="STRING" id="285351.SAMN04488035_2252"/>
<keyword evidence="1" id="KW-0285">Flavoprotein</keyword>
<evidence type="ECO:0000256" key="2">
    <source>
        <dbReference type="ARBA" id="ARBA00022643"/>
    </source>
</evidence>
<evidence type="ECO:0000259" key="5">
    <source>
        <dbReference type="Pfam" id="PF00296"/>
    </source>
</evidence>